<organism evidence="1 2">
    <name type="scientific">Ktedonobacter robiniae</name>
    <dbReference type="NCBI Taxonomy" id="2778365"/>
    <lineage>
        <taxon>Bacteria</taxon>
        <taxon>Bacillati</taxon>
        <taxon>Chloroflexota</taxon>
        <taxon>Ktedonobacteria</taxon>
        <taxon>Ktedonobacterales</taxon>
        <taxon>Ktedonobacteraceae</taxon>
        <taxon>Ktedonobacter</taxon>
    </lineage>
</organism>
<name>A0ABQ3UZA7_9CHLR</name>
<evidence type="ECO:0008006" key="3">
    <source>
        <dbReference type="Google" id="ProtNLM"/>
    </source>
</evidence>
<gene>
    <name evidence="1" type="ORF">KSB_66590</name>
</gene>
<evidence type="ECO:0000313" key="2">
    <source>
        <dbReference type="Proteomes" id="UP000654345"/>
    </source>
</evidence>
<protein>
    <recommendedName>
        <fullName evidence="3">Transposase</fullName>
    </recommendedName>
</protein>
<evidence type="ECO:0000313" key="1">
    <source>
        <dbReference type="EMBL" id="GHO58184.1"/>
    </source>
</evidence>
<keyword evidence="2" id="KW-1185">Reference proteome</keyword>
<sequence>MREAKGTRAKKRYGAECERFLPFSTEMPRPIYGSGRKRYSTINIEFGRLKPIIDSMLVGGKWIREGFFL</sequence>
<reference evidence="1 2" key="1">
    <citation type="journal article" date="2021" name="Int. J. Syst. Evol. Microbiol.">
        <title>Reticulibacter mediterranei gen. nov., sp. nov., within the new family Reticulibacteraceae fam. nov., and Ktedonospora formicarum gen. nov., sp. nov., Ktedonobacter robiniae sp. nov., Dictyobacter formicarum sp. nov. and Dictyobacter arantiisoli sp. nov., belonging to the class Ktedonobacteria.</title>
        <authorList>
            <person name="Yabe S."/>
            <person name="Zheng Y."/>
            <person name="Wang C.M."/>
            <person name="Sakai Y."/>
            <person name="Abe K."/>
            <person name="Yokota A."/>
            <person name="Donadio S."/>
            <person name="Cavaletti L."/>
            <person name="Monciardini P."/>
        </authorList>
    </citation>
    <scope>NUCLEOTIDE SEQUENCE [LARGE SCALE GENOMIC DNA]</scope>
    <source>
        <strain evidence="1 2">SOSP1-30</strain>
    </source>
</reference>
<proteinExistence type="predicted"/>
<dbReference type="Proteomes" id="UP000654345">
    <property type="component" value="Unassembled WGS sequence"/>
</dbReference>
<accession>A0ABQ3UZA7</accession>
<comment type="caution">
    <text evidence="1">The sequence shown here is derived from an EMBL/GenBank/DDBJ whole genome shotgun (WGS) entry which is preliminary data.</text>
</comment>
<dbReference type="EMBL" id="BNJG01000002">
    <property type="protein sequence ID" value="GHO58184.1"/>
    <property type="molecule type" value="Genomic_DNA"/>
</dbReference>